<organism evidence="1 2">
    <name type="scientific">Lentinula aciculospora</name>
    <dbReference type="NCBI Taxonomy" id="153920"/>
    <lineage>
        <taxon>Eukaryota</taxon>
        <taxon>Fungi</taxon>
        <taxon>Dikarya</taxon>
        <taxon>Basidiomycota</taxon>
        <taxon>Agaricomycotina</taxon>
        <taxon>Agaricomycetes</taxon>
        <taxon>Agaricomycetidae</taxon>
        <taxon>Agaricales</taxon>
        <taxon>Marasmiineae</taxon>
        <taxon>Omphalotaceae</taxon>
        <taxon>Lentinula</taxon>
    </lineage>
</organism>
<sequence length="436" mass="49602">MSRFVKLSEEVVASIISNLSRDEKSLSNLCLVGNRIVLAIARSYLCKEANVHVNFDDQSDPYSLSVFVTDELHARSVVSVKFIFSGIFDNEKSNTSVLQKSLQKLTSLKHAHLSFFRMREKSRDSNAPILLEILLQSLPNLTSIYVEGYDPARNLTTPIKLHQLKALVVRYSNPILSHIWTSAPGLEVIEMLGGSSSGYYVTIDAENLYTGYTGSMVGTKYVFEDSGTLVKTGYFDHLKRLYVGSDLSGNLHDDVEAIIHFFRRFPNSLPFLEELVLFFHFSVEDYTTILRAVAGPQLKRLRLGLSPFLTQIADRNSIFHYSSPQWDKCTSLKELWLPIAGPESLKEIGLLQPAMNILTHLYFEHPFRDRDEFVKNQEELVKLLSSCAPLLEIVSWDNGDVFGIIREDSEVKLVSKQTYVKPKWQRFASSVKWWDS</sequence>
<name>A0A9W9AEH7_9AGAR</name>
<dbReference type="OrthoDB" id="2920796at2759"/>
<reference evidence="1" key="1">
    <citation type="submission" date="2022-08" db="EMBL/GenBank/DDBJ databases">
        <title>A Global Phylogenomic Analysis of the Shiitake Genus Lentinula.</title>
        <authorList>
            <consortium name="DOE Joint Genome Institute"/>
            <person name="Sierra-Patev S."/>
            <person name="Min B."/>
            <person name="Naranjo-Ortiz M."/>
            <person name="Looney B."/>
            <person name="Konkel Z."/>
            <person name="Slot J.C."/>
            <person name="Sakamoto Y."/>
            <person name="Steenwyk J.L."/>
            <person name="Rokas A."/>
            <person name="Carro J."/>
            <person name="Camarero S."/>
            <person name="Ferreira P."/>
            <person name="Molpeceres G."/>
            <person name="Ruiz-Duenas F.J."/>
            <person name="Serrano A."/>
            <person name="Henrissat B."/>
            <person name="Drula E."/>
            <person name="Hughes K.W."/>
            <person name="Mata J.L."/>
            <person name="Ishikawa N.K."/>
            <person name="Vargas-Isla R."/>
            <person name="Ushijima S."/>
            <person name="Smith C.A."/>
            <person name="Ahrendt S."/>
            <person name="Andreopoulos W."/>
            <person name="He G."/>
            <person name="Labutti K."/>
            <person name="Lipzen A."/>
            <person name="Ng V."/>
            <person name="Riley R."/>
            <person name="Sandor L."/>
            <person name="Barry K."/>
            <person name="Martinez A.T."/>
            <person name="Xiao Y."/>
            <person name="Gibbons J.G."/>
            <person name="Terashima K."/>
            <person name="Grigoriev I.V."/>
            <person name="Hibbett D.S."/>
        </authorList>
    </citation>
    <scope>NUCLEOTIDE SEQUENCE</scope>
    <source>
        <strain evidence="1">JLM2183</strain>
    </source>
</reference>
<keyword evidence="2" id="KW-1185">Reference proteome</keyword>
<evidence type="ECO:0000313" key="1">
    <source>
        <dbReference type="EMBL" id="KAJ4480111.1"/>
    </source>
</evidence>
<accession>A0A9W9AEH7</accession>
<proteinExistence type="predicted"/>
<dbReference type="SUPFAM" id="SSF52047">
    <property type="entry name" value="RNI-like"/>
    <property type="match status" value="1"/>
</dbReference>
<gene>
    <name evidence="1" type="ORF">J3R30DRAFT_3469054</name>
</gene>
<dbReference type="Proteomes" id="UP001150266">
    <property type="component" value="Unassembled WGS sequence"/>
</dbReference>
<protein>
    <submittedName>
        <fullName evidence="1">Uncharacterized protein</fullName>
    </submittedName>
</protein>
<dbReference type="EMBL" id="JAOTPV010000007">
    <property type="protein sequence ID" value="KAJ4480111.1"/>
    <property type="molecule type" value="Genomic_DNA"/>
</dbReference>
<comment type="caution">
    <text evidence="1">The sequence shown here is derived from an EMBL/GenBank/DDBJ whole genome shotgun (WGS) entry which is preliminary data.</text>
</comment>
<dbReference type="AlphaFoldDB" id="A0A9W9AEH7"/>
<evidence type="ECO:0000313" key="2">
    <source>
        <dbReference type="Proteomes" id="UP001150266"/>
    </source>
</evidence>